<dbReference type="Proteomes" id="UP000055035">
    <property type="component" value="Unassembled WGS sequence"/>
</dbReference>
<evidence type="ECO:0000313" key="1">
    <source>
        <dbReference type="EMBL" id="KTD18309.1"/>
    </source>
</evidence>
<dbReference type="PANTHER" id="PTHR11203:SF49">
    <property type="entry name" value="BLL1145 PROTEIN"/>
    <property type="match status" value="1"/>
</dbReference>
<dbReference type="OrthoDB" id="9803916at2"/>
<accession>A0A0W0VDU6</accession>
<organism evidence="1 2">
    <name type="scientific">Legionella jordanis</name>
    <dbReference type="NCBI Taxonomy" id="456"/>
    <lineage>
        <taxon>Bacteria</taxon>
        <taxon>Pseudomonadati</taxon>
        <taxon>Pseudomonadota</taxon>
        <taxon>Gammaproteobacteria</taxon>
        <taxon>Legionellales</taxon>
        <taxon>Legionellaceae</taxon>
        <taxon>Legionella</taxon>
    </lineage>
</organism>
<dbReference type="STRING" id="456.Ljor_2615"/>
<dbReference type="InterPro" id="IPR026360">
    <property type="entry name" value="Xnuc_lig_assoc"/>
</dbReference>
<dbReference type="PATRIC" id="fig|456.5.peg.2807"/>
<reference evidence="1 2" key="1">
    <citation type="submission" date="2015-11" db="EMBL/GenBank/DDBJ databases">
        <title>Genomic analysis of 38 Legionella species identifies large and diverse effector repertoires.</title>
        <authorList>
            <person name="Burstein D."/>
            <person name="Amaro F."/>
            <person name="Zusman T."/>
            <person name="Lifshitz Z."/>
            <person name="Cohen O."/>
            <person name="Gilbert J.A."/>
            <person name="Pupko T."/>
            <person name="Shuman H.A."/>
            <person name="Segal G."/>
        </authorList>
    </citation>
    <scope>NUCLEOTIDE SEQUENCE [LARGE SCALE GENOMIC DNA]</scope>
    <source>
        <strain evidence="1 2">BL-540</strain>
    </source>
</reference>
<dbReference type="EMBL" id="LNYJ01000011">
    <property type="protein sequence ID" value="KTD18309.1"/>
    <property type="molecule type" value="Genomic_DNA"/>
</dbReference>
<dbReference type="InterPro" id="IPR050698">
    <property type="entry name" value="MBL"/>
</dbReference>
<keyword evidence="2" id="KW-1185">Reference proteome</keyword>
<proteinExistence type="predicted"/>
<dbReference type="SUPFAM" id="SSF56281">
    <property type="entry name" value="Metallo-hydrolase/oxidoreductase"/>
    <property type="match status" value="1"/>
</dbReference>
<evidence type="ECO:0000313" key="2">
    <source>
        <dbReference type="Proteomes" id="UP000055035"/>
    </source>
</evidence>
<sequence length="334" mass="37969">MLKAHQWFAIKSEGLYCIPGDFYIDPLSPVHTAIISHAHSDHGRPGHKKILATRESLAIMRLRYGENCFEQGQSLPYRQPLTINQVQISFLPAGHVLGSAQIVMDYLGNRVIYSGDYKRRFDPTCTEFETMPCDVFISEATFALPIFVQPAIEDELAKLFQSLNDFPIGHLIAVYPLGKCQRLIKSLRLLNYTEPIYLHGALIKMCELYESLGIELGDLRPANVLNAKESAGKIILCPPNALHDRWTRRFGEVIKAYASGWMQIRARAKQKNVDLPLIISDHADWPQLLQTIDDIAPQEIWITHGLEEALVYQTQRKGYRAKALHLLGYEEDED</sequence>
<gene>
    <name evidence="1" type="ORF">Ljor_2615</name>
</gene>
<dbReference type="InterPro" id="IPR036866">
    <property type="entry name" value="RibonucZ/Hydroxyglut_hydro"/>
</dbReference>
<dbReference type="RefSeq" id="WP_058471982.1">
    <property type="nucleotide sequence ID" value="NZ_CAAAIC010000006.1"/>
</dbReference>
<dbReference type="NCBIfam" id="TIGR04122">
    <property type="entry name" value="Xnuc_lig_assoc"/>
    <property type="match status" value="1"/>
</dbReference>
<dbReference type="AlphaFoldDB" id="A0A0W0VDU6"/>
<dbReference type="PANTHER" id="PTHR11203">
    <property type="entry name" value="CLEAVAGE AND POLYADENYLATION SPECIFICITY FACTOR FAMILY MEMBER"/>
    <property type="match status" value="1"/>
</dbReference>
<comment type="caution">
    <text evidence="1">The sequence shown here is derived from an EMBL/GenBank/DDBJ whole genome shotgun (WGS) entry which is preliminary data.</text>
</comment>
<name>A0A0W0VDU6_9GAMM</name>
<dbReference type="Gene3D" id="3.60.15.10">
    <property type="entry name" value="Ribonuclease Z/Hydroxyacylglutathione hydrolase-like"/>
    <property type="match status" value="1"/>
</dbReference>
<protein>
    <submittedName>
        <fullName evidence="1">Beta-lactamase superfamily domain protein</fullName>
    </submittedName>
</protein>
<dbReference type="GO" id="GO:0004521">
    <property type="term" value="F:RNA endonuclease activity"/>
    <property type="evidence" value="ECO:0007669"/>
    <property type="project" value="TreeGrafter"/>
</dbReference>